<evidence type="ECO:0000256" key="2">
    <source>
        <dbReference type="ARBA" id="ARBA00022737"/>
    </source>
</evidence>
<proteinExistence type="predicted"/>
<gene>
    <name evidence="4" type="ORF">PROFUN_16273</name>
</gene>
<keyword evidence="1" id="KW-0433">Leucine-rich repeat</keyword>
<dbReference type="PANTHER" id="PTHR48009:SF4">
    <property type="entry name" value="LEUCINE-RICH REPEAT (LRR) FAMILY PROTEIN"/>
    <property type="match status" value="1"/>
</dbReference>
<dbReference type="EMBL" id="MDYQ01000469">
    <property type="protein sequence ID" value="PRP74348.1"/>
    <property type="molecule type" value="Genomic_DNA"/>
</dbReference>
<dbReference type="PROSITE" id="PS51450">
    <property type="entry name" value="LRR"/>
    <property type="match status" value="1"/>
</dbReference>
<evidence type="ECO:0000313" key="5">
    <source>
        <dbReference type="Proteomes" id="UP000241769"/>
    </source>
</evidence>
<protein>
    <submittedName>
        <fullName evidence="4">Leucine-rich repeat receptor protein kinase EXS-like</fullName>
    </submittedName>
</protein>
<comment type="caution">
    <text evidence="4">The sequence shown here is derived from an EMBL/GenBank/DDBJ whole genome shotgun (WGS) entry which is preliminary data.</text>
</comment>
<dbReference type="GO" id="GO:0016301">
    <property type="term" value="F:kinase activity"/>
    <property type="evidence" value="ECO:0007669"/>
    <property type="project" value="UniProtKB-KW"/>
</dbReference>
<dbReference type="SUPFAM" id="SSF52058">
    <property type="entry name" value="L domain-like"/>
    <property type="match status" value="1"/>
</dbReference>
<dbReference type="InterPro" id="IPR001611">
    <property type="entry name" value="Leu-rich_rpt"/>
</dbReference>
<dbReference type="OrthoDB" id="26095at2759"/>
<dbReference type="InterPro" id="IPR053213">
    <property type="entry name" value="RLP29"/>
</dbReference>
<dbReference type="PANTHER" id="PTHR48009">
    <property type="entry name" value="LEUCINE-RICH REPEAT (LRR) FAMILY PROTEIN"/>
    <property type="match status" value="1"/>
</dbReference>
<keyword evidence="4" id="KW-0418">Kinase</keyword>
<reference evidence="4 5" key="1">
    <citation type="journal article" date="2018" name="Genome Biol. Evol.">
        <title>Multiple Roots of Fruiting Body Formation in Amoebozoa.</title>
        <authorList>
            <person name="Hillmann F."/>
            <person name="Forbes G."/>
            <person name="Novohradska S."/>
            <person name="Ferling I."/>
            <person name="Riege K."/>
            <person name="Groth M."/>
            <person name="Westermann M."/>
            <person name="Marz M."/>
            <person name="Spaller T."/>
            <person name="Winckler T."/>
            <person name="Schaap P."/>
            <person name="Glockner G."/>
        </authorList>
    </citation>
    <scope>NUCLEOTIDE SEQUENCE [LARGE SCALE GENOMIC DNA]</scope>
    <source>
        <strain evidence="4 5">Jena</strain>
    </source>
</reference>
<dbReference type="Gene3D" id="3.80.10.10">
    <property type="entry name" value="Ribonuclease Inhibitor"/>
    <property type="match status" value="2"/>
</dbReference>
<keyword evidence="4" id="KW-0808">Transferase</keyword>
<evidence type="ECO:0000313" key="4">
    <source>
        <dbReference type="EMBL" id="PRP74348.1"/>
    </source>
</evidence>
<dbReference type="InParanoid" id="A0A2P6MRL7"/>
<keyword evidence="4" id="KW-0675">Receptor</keyword>
<name>A0A2P6MRL7_9EUKA</name>
<feature type="region of interest" description="Disordered" evidence="3">
    <location>
        <begin position="355"/>
        <end position="377"/>
    </location>
</feature>
<dbReference type="Pfam" id="PF00560">
    <property type="entry name" value="LRR_1"/>
    <property type="match status" value="3"/>
</dbReference>
<evidence type="ECO:0000256" key="1">
    <source>
        <dbReference type="ARBA" id="ARBA00022614"/>
    </source>
</evidence>
<keyword evidence="2" id="KW-0677">Repeat</keyword>
<keyword evidence="5" id="KW-1185">Reference proteome</keyword>
<accession>A0A2P6MRL7</accession>
<dbReference type="AlphaFoldDB" id="A0A2P6MRL7"/>
<dbReference type="InterPro" id="IPR032675">
    <property type="entry name" value="LRR_dom_sf"/>
</dbReference>
<evidence type="ECO:0000256" key="3">
    <source>
        <dbReference type="SAM" id="MobiDB-lite"/>
    </source>
</evidence>
<feature type="region of interest" description="Disordered" evidence="3">
    <location>
        <begin position="412"/>
        <end position="443"/>
    </location>
</feature>
<dbReference type="Proteomes" id="UP000241769">
    <property type="component" value="Unassembled WGS sequence"/>
</dbReference>
<dbReference type="FunFam" id="3.80.10.10:FF:000041">
    <property type="entry name" value="LRR receptor-like serine/threonine-protein kinase ERECTA"/>
    <property type="match status" value="1"/>
</dbReference>
<sequence>MSNLTQLRLNNNGFTGSIPKSISNLKSLTSLELENNILSGNLPQELCQLTELQSFVASGMSINGSLPLCLGKMNQLNYLDLSANSLVGSVQDFQLPDLTHLDLSDNQFTSVDLSSLVSIPSFCNLLMNNFSCLPFKPHSTCNYSCYSSLYDILTTHDVITPNQAESILQSVSSTTDQYPGLLTALTIVVFRTNLSSFEIVTDDIFLYATTFNSSGSHNFTIDHPLNNTNISASFPSSLITSITSVWYFHVRETEDDSDASQSLGGSVSVFHTNPFSSIDATATKEGEKVDMRDCGLHTAPEMVNGCYHQRGHSWSLGIVLWGMLQSDLSQYDRMVILSKKEGEVPEMKLENMPETGSAFEEKMTSGSASKSSRSDCRRPISMVPYEKSTTLPPLCRTKMSTLERNMKISSIHMKSKDARGPKIGFTDAPPPNKDDPTIVEVQL</sequence>
<organism evidence="4 5">
    <name type="scientific">Planoprotostelium fungivorum</name>
    <dbReference type="NCBI Taxonomy" id="1890364"/>
    <lineage>
        <taxon>Eukaryota</taxon>
        <taxon>Amoebozoa</taxon>
        <taxon>Evosea</taxon>
        <taxon>Variosea</taxon>
        <taxon>Cavosteliida</taxon>
        <taxon>Cavosteliaceae</taxon>
        <taxon>Planoprotostelium</taxon>
    </lineage>
</organism>